<reference evidence="2" key="1">
    <citation type="submission" date="2022-12" db="EMBL/GenBank/DDBJ databases">
        <title>New Phytohabitans aurantiacus sp. RD004123 nov., an actinomycete isolated from soil.</title>
        <authorList>
            <person name="Triningsih D.W."/>
            <person name="Harunari E."/>
            <person name="Igarashi Y."/>
        </authorList>
    </citation>
    <scope>NUCLEOTIDE SEQUENCE</scope>
    <source>
        <strain evidence="2">RD004123</strain>
    </source>
</reference>
<dbReference type="RefSeq" id="WP_281892390.1">
    <property type="nucleotide sequence ID" value="NZ_BSDI01000002.1"/>
</dbReference>
<evidence type="ECO:0000313" key="3">
    <source>
        <dbReference type="Proteomes" id="UP001144280"/>
    </source>
</evidence>
<organism evidence="2 3">
    <name type="scientific">Phytohabitans aurantiacus</name>
    <dbReference type="NCBI Taxonomy" id="3016789"/>
    <lineage>
        <taxon>Bacteria</taxon>
        <taxon>Bacillati</taxon>
        <taxon>Actinomycetota</taxon>
        <taxon>Actinomycetes</taxon>
        <taxon>Micromonosporales</taxon>
        <taxon>Micromonosporaceae</taxon>
    </lineage>
</organism>
<dbReference type="PANTHER" id="PTHR33164">
    <property type="entry name" value="TRANSCRIPTIONAL REGULATOR, MARR FAMILY"/>
    <property type="match status" value="1"/>
</dbReference>
<comment type="caution">
    <text evidence="2">The sequence shown here is derived from an EMBL/GenBank/DDBJ whole genome shotgun (WGS) entry which is preliminary data.</text>
</comment>
<dbReference type="Gene3D" id="1.10.10.10">
    <property type="entry name" value="Winged helix-like DNA-binding domain superfamily/Winged helix DNA-binding domain"/>
    <property type="match status" value="1"/>
</dbReference>
<dbReference type="PANTHER" id="PTHR33164:SF43">
    <property type="entry name" value="HTH-TYPE TRANSCRIPTIONAL REPRESSOR YETL"/>
    <property type="match status" value="1"/>
</dbReference>
<evidence type="ECO:0000313" key="2">
    <source>
        <dbReference type="EMBL" id="GLH95392.1"/>
    </source>
</evidence>
<dbReference type="SMART" id="SM00347">
    <property type="entry name" value="HTH_MARR"/>
    <property type="match status" value="1"/>
</dbReference>
<dbReference type="PROSITE" id="PS50995">
    <property type="entry name" value="HTH_MARR_2"/>
    <property type="match status" value="1"/>
</dbReference>
<dbReference type="SUPFAM" id="SSF46785">
    <property type="entry name" value="Winged helix' DNA-binding domain"/>
    <property type="match status" value="1"/>
</dbReference>
<dbReference type="InterPro" id="IPR039422">
    <property type="entry name" value="MarR/SlyA-like"/>
</dbReference>
<accession>A0ABQ5QN56</accession>
<protein>
    <submittedName>
        <fullName evidence="2">MarR family transcriptional regulator</fullName>
    </submittedName>
</protein>
<proteinExistence type="predicted"/>
<name>A0ABQ5QN56_9ACTN</name>
<sequence length="157" mass="17497">MSQDSLTSTELDAWTTLLGVMVWLPATLDARLKEENLSLSEFQALWWLSLSADGERTMGDLASTASVTPSHLSRIAARLEERGWIARRPDSRDARRTLASLTPPGREKVQQCLPGYYAALREHLFSRLSEEQIRQLGQITSNLMTSLHPECVPGTSS</sequence>
<keyword evidence="3" id="KW-1185">Reference proteome</keyword>
<dbReference type="InterPro" id="IPR036388">
    <property type="entry name" value="WH-like_DNA-bd_sf"/>
</dbReference>
<dbReference type="EMBL" id="BSDI01000002">
    <property type="protein sequence ID" value="GLH95392.1"/>
    <property type="molecule type" value="Genomic_DNA"/>
</dbReference>
<dbReference type="PRINTS" id="PR00598">
    <property type="entry name" value="HTHMARR"/>
</dbReference>
<dbReference type="Pfam" id="PF12802">
    <property type="entry name" value="MarR_2"/>
    <property type="match status" value="1"/>
</dbReference>
<evidence type="ECO:0000259" key="1">
    <source>
        <dbReference type="PROSITE" id="PS50995"/>
    </source>
</evidence>
<dbReference type="InterPro" id="IPR000835">
    <property type="entry name" value="HTH_MarR-typ"/>
</dbReference>
<dbReference type="Proteomes" id="UP001144280">
    <property type="component" value="Unassembled WGS sequence"/>
</dbReference>
<gene>
    <name evidence="2" type="ORF">Pa4123_06640</name>
</gene>
<dbReference type="InterPro" id="IPR036390">
    <property type="entry name" value="WH_DNA-bd_sf"/>
</dbReference>
<feature type="domain" description="HTH marR-type" evidence="1">
    <location>
        <begin position="1"/>
        <end position="145"/>
    </location>
</feature>